<keyword evidence="6" id="KW-0653">Protein transport</keyword>
<feature type="compositionally biased region" description="Polar residues" evidence="10">
    <location>
        <begin position="226"/>
        <end position="244"/>
    </location>
</feature>
<keyword evidence="9 11" id="KW-0472">Membrane</keyword>
<evidence type="ECO:0000256" key="2">
    <source>
        <dbReference type="ARBA" id="ARBA00006103"/>
    </source>
</evidence>
<dbReference type="AlphaFoldDB" id="A0A9W8Y0T9"/>
<evidence type="ECO:0000256" key="10">
    <source>
        <dbReference type="SAM" id="MobiDB-lite"/>
    </source>
</evidence>
<comment type="caution">
    <text evidence="12">The sequence shown here is derived from an EMBL/GenBank/DDBJ whole genome shotgun (WGS) entry which is preliminary data.</text>
</comment>
<dbReference type="InterPro" id="IPR016482">
    <property type="entry name" value="SecG/Sec61-beta/Sbh"/>
</dbReference>
<proteinExistence type="inferred from homology"/>
<evidence type="ECO:0000256" key="7">
    <source>
        <dbReference type="ARBA" id="ARBA00022989"/>
    </source>
</evidence>
<comment type="similarity">
    <text evidence="2">Belongs to the SEC61-beta family.</text>
</comment>
<evidence type="ECO:0000313" key="13">
    <source>
        <dbReference type="Proteomes" id="UP001140560"/>
    </source>
</evidence>
<accession>A0A9W8Y0T9</accession>
<evidence type="ECO:0000256" key="1">
    <source>
        <dbReference type="ARBA" id="ARBA00004389"/>
    </source>
</evidence>
<keyword evidence="4 11" id="KW-0812">Transmembrane</keyword>
<name>A0A9W8Y0T9_9PLEO</name>
<dbReference type="PANTHER" id="PTHR13509">
    <property type="entry name" value="SEC61 SUBUNIT BETA"/>
    <property type="match status" value="1"/>
</dbReference>
<keyword evidence="8" id="KW-0811">Translocation</keyword>
<feature type="compositionally biased region" description="Polar residues" evidence="10">
    <location>
        <begin position="358"/>
        <end position="396"/>
    </location>
</feature>
<feature type="compositionally biased region" description="Polar residues" evidence="10">
    <location>
        <begin position="16"/>
        <end position="34"/>
    </location>
</feature>
<feature type="transmembrane region" description="Helical" evidence="11">
    <location>
        <begin position="501"/>
        <end position="521"/>
    </location>
</feature>
<evidence type="ECO:0000256" key="8">
    <source>
        <dbReference type="ARBA" id="ARBA00023010"/>
    </source>
</evidence>
<keyword evidence="7 11" id="KW-1133">Transmembrane helix</keyword>
<dbReference type="EMBL" id="JAPEUY010000019">
    <property type="protein sequence ID" value="KAJ4363459.1"/>
    <property type="molecule type" value="Genomic_DNA"/>
</dbReference>
<protein>
    <recommendedName>
        <fullName evidence="14">Protein transport protein Sec61 subunit beta</fullName>
    </recommendedName>
</protein>
<dbReference type="Proteomes" id="UP001140560">
    <property type="component" value="Unassembled WGS sequence"/>
</dbReference>
<keyword evidence="13" id="KW-1185">Reference proteome</keyword>
<feature type="compositionally biased region" description="Low complexity" evidence="10">
    <location>
        <begin position="290"/>
        <end position="301"/>
    </location>
</feature>
<gene>
    <name evidence="12" type="ORF">N0V83_009752</name>
</gene>
<evidence type="ECO:0000256" key="3">
    <source>
        <dbReference type="ARBA" id="ARBA00022448"/>
    </source>
</evidence>
<keyword evidence="3" id="KW-0813">Transport</keyword>
<dbReference type="GO" id="GO:0005784">
    <property type="term" value="C:Sec61 translocon complex"/>
    <property type="evidence" value="ECO:0007669"/>
    <property type="project" value="InterPro"/>
</dbReference>
<evidence type="ECO:0000256" key="6">
    <source>
        <dbReference type="ARBA" id="ARBA00022927"/>
    </source>
</evidence>
<dbReference type="Pfam" id="PF03911">
    <property type="entry name" value="Sec61_beta"/>
    <property type="match status" value="1"/>
</dbReference>
<keyword evidence="5" id="KW-0256">Endoplasmic reticulum</keyword>
<evidence type="ECO:0008006" key="14">
    <source>
        <dbReference type="Google" id="ProtNLM"/>
    </source>
</evidence>
<evidence type="ECO:0000313" key="12">
    <source>
        <dbReference type="EMBL" id="KAJ4363459.1"/>
    </source>
</evidence>
<feature type="compositionally biased region" description="Polar residues" evidence="10">
    <location>
        <begin position="137"/>
        <end position="151"/>
    </location>
</feature>
<feature type="region of interest" description="Disordered" evidence="10">
    <location>
        <begin position="1"/>
        <end position="482"/>
    </location>
</feature>
<reference evidence="12" key="1">
    <citation type="submission" date="2022-10" db="EMBL/GenBank/DDBJ databases">
        <title>Tapping the CABI collections for fungal endophytes: first genome assemblies for Collariella, Neodidymelliopsis, Ascochyta clinopodiicola, Didymella pomorum, Didymosphaeria variabile, Neocosmospora piperis and Neocucurbitaria cava.</title>
        <authorList>
            <person name="Hill R."/>
        </authorList>
    </citation>
    <scope>NUCLEOTIDE SEQUENCE</scope>
    <source>
        <strain evidence="12">IMI 356814</strain>
    </source>
</reference>
<dbReference type="OrthoDB" id="5401193at2759"/>
<feature type="compositionally biased region" description="Polar residues" evidence="10">
    <location>
        <begin position="187"/>
        <end position="203"/>
    </location>
</feature>
<sequence>MSYYNDPSWPSPAPGRQSSWEQPQPPSRSGTGHSAYNGGGAPIHMDIGASSTVNRDEASAFSSQFDEVERATENLAKSGKSFGPGFPPTPVSGNRRESMPMMGGGGPPRQYPDYEQRMGGPGPQRHHSVSEYDGSRSHSASNVQGFYQNQRYAPRPNDADQMAQAKRRMAAQRERELRNYHQEQQYHRNVSGSKSDRSMSPSAMNEDERRELIARQHRALYGDGSTLYNNNPTSSQDVRVQTSGAGRGNSPLAFDPFGMQAQNPSGDAAVQMPPRGDKDSAGGAQEARANSNQSPSSNQNPAFSLFDAQQASRTSNSSPGGSPPISGPKSNGSGVAPIGTRPQNQNLNQPAGAPLGKRTTSPLPSPLGYNSYNASEQKQNNAATTSASLNPSSTVTDKGVGIWNNGPWGNTPNQGVQASSTPRPTSPVNTGSSGSTTARPASPKPPGGPATVMRRKAAADRAEKTANQRPSSTRAAGAGGSSSTMLRLYTDESPGLKVDPVVVMTLSVVFIFSVVALHVIAKVMRRFSA</sequence>
<evidence type="ECO:0000256" key="5">
    <source>
        <dbReference type="ARBA" id="ARBA00022824"/>
    </source>
</evidence>
<evidence type="ECO:0000256" key="11">
    <source>
        <dbReference type="SAM" id="Phobius"/>
    </source>
</evidence>
<feature type="compositionally biased region" description="Basic and acidic residues" evidence="10">
    <location>
        <begin position="171"/>
        <end position="186"/>
    </location>
</feature>
<feature type="compositionally biased region" description="Polar residues" evidence="10">
    <location>
        <begin position="407"/>
        <end position="439"/>
    </location>
</feature>
<feature type="compositionally biased region" description="Basic and acidic residues" evidence="10">
    <location>
        <begin position="457"/>
        <end position="466"/>
    </location>
</feature>
<evidence type="ECO:0000256" key="9">
    <source>
        <dbReference type="ARBA" id="ARBA00023136"/>
    </source>
</evidence>
<organism evidence="12 13">
    <name type="scientific">Neocucurbitaria cava</name>
    <dbReference type="NCBI Taxonomy" id="798079"/>
    <lineage>
        <taxon>Eukaryota</taxon>
        <taxon>Fungi</taxon>
        <taxon>Dikarya</taxon>
        <taxon>Ascomycota</taxon>
        <taxon>Pezizomycotina</taxon>
        <taxon>Dothideomycetes</taxon>
        <taxon>Pleosporomycetidae</taxon>
        <taxon>Pleosporales</taxon>
        <taxon>Pleosporineae</taxon>
        <taxon>Cucurbitariaceae</taxon>
        <taxon>Neocucurbitaria</taxon>
    </lineage>
</organism>
<dbReference type="GO" id="GO:0006886">
    <property type="term" value="P:intracellular protein transport"/>
    <property type="evidence" value="ECO:0007669"/>
    <property type="project" value="InterPro"/>
</dbReference>
<comment type="subcellular location">
    <subcellularLocation>
        <location evidence="1">Endoplasmic reticulum membrane</location>
        <topology evidence="1">Single-pass membrane protein</topology>
    </subcellularLocation>
</comment>
<evidence type="ECO:0000256" key="4">
    <source>
        <dbReference type="ARBA" id="ARBA00022692"/>
    </source>
</evidence>
<dbReference type="InterPro" id="IPR030671">
    <property type="entry name" value="Sec61-beta/Sbh"/>
</dbReference>